<dbReference type="InterPro" id="IPR041685">
    <property type="entry name" value="AAA_GajA/Old/RecF-like"/>
</dbReference>
<organism evidence="2 3">
    <name type="scientific">Chryseobacterium luteum</name>
    <dbReference type="NCBI Taxonomy" id="421531"/>
    <lineage>
        <taxon>Bacteria</taxon>
        <taxon>Pseudomonadati</taxon>
        <taxon>Bacteroidota</taxon>
        <taxon>Flavobacteriia</taxon>
        <taxon>Flavobacteriales</taxon>
        <taxon>Weeksellaceae</taxon>
        <taxon>Chryseobacterium group</taxon>
        <taxon>Chryseobacterium</taxon>
    </lineage>
</organism>
<dbReference type="AlphaFoldDB" id="A0A085YXT4"/>
<dbReference type="Gene3D" id="3.40.50.300">
    <property type="entry name" value="P-loop containing nucleotide triphosphate hydrolases"/>
    <property type="match status" value="1"/>
</dbReference>
<protein>
    <recommendedName>
        <fullName evidence="1">Endonuclease GajA/Old nuclease/RecF-like AAA domain-containing protein</fullName>
    </recommendedName>
</protein>
<dbReference type="EMBL" id="JPRO01000034">
    <property type="protein sequence ID" value="KFE96997.1"/>
    <property type="molecule type" value="Genomic_DNA"/>
</dbReference>
<dbReference type="eggNOG" id="COG3950">
    <property type="taxonomic scope" value="Bacteria"/>
</dbReference>
<evidence type="ECO:0000259" key="1">
    <source>
        <dbReference type="Pfam" id="PF13175"/>
    </source>
</evidence>
<dbReference type="STRING" id="421531.IX38_22095"/>
<keyword evidence="3" id="KW-1185">Reference proteome</keyword>
<dbReference type="SUPFAM" id="SSF52540">
    <property type="entry name" value="P-loop containing nucleoside triphosphate hydrolases"/>
    <property type="match status" value="1"/>
</dbReference>
<evidence type="ECO:0000313" key="2">
    <source>
        <dbReference type="EMBL" id="KFE96997.1"/>
    </source>
</evidence>
<dbReference type="OrthoDB" id="9792800at2"/>
<dbReference type="RefSeq" id="WP_034707961.1">
    <property type="nucleotide sequence ID" value="NZ_JPRO01000034.1"/>
</dbReference>
<dbReference type="Proteomes" id="UP000028703">
    <property type="component" value="Unassembled WGS sequence"/>
</dbReference>
<dbReference type="InterPro" id="IPR051396">
    <property type="entry name" value="Bact_Antivir_Def_Nuclease"/>
</dbReference>
<comment type="caution">
    <text evidence="2">The sequence shown here is derived from an EMBL/GenBank/DDBJ whole genome shotgun (WGS) entry which is preliminary data.</text>
</comment>
<gene>
    <name evidence="2" type="ORF">IX38_22095</name>
</gene>
<accession>A0A085YXT4</accession>
<feature type="domain" description="Endonuclease GajA/Old nuclease/RecF-like AAA" evidence="1">
    <location>
        <begin position="1"/>
        <end position="391"/>
    </location>
</feature>
<sequence>MKLKSVKLQNYRCYQDNDFHFGSDCTIIIGKNGTGKSSLLSAIRKGMTFIFSNVEGNKLIKNNGNKVEGLNDWDTTFIENGEGFMWPTNIKYDVIFDNKELSWRFFKDKYKGKIHSALYKNAQKKFETHHLKATSQLPLLGFYGDCYPHKKKTGNAVVNSFNRIITKSNVIPRDAGYFLWNSDGSVVSSWFLRTKYILNEILQDTETISDLIKDIESLQSRRSNFSTHDFATLDAQIISLQNRLQLSKERKNSQTWKFEEEFDFVTERLMLFFSRVNEFDADDLILFDIKKRRTEKEEYLFFNFGKEDSFNEGMYNEESLPMGYQRLIHIVYDIAYRWYILNGKTENFDGLVLIDELELHLHPSLQQTVVERFRKTFPGLQFIITTHSPIILSNFFADKEATKVIQLERDHGKYSDEVLENLYTMDYNSNLLNVMGVDISDKLLDTYINAYQFLKDEDKKLANEYFNKIRDLFKGDIPKFIQNKLS</sequence>
<proteinExistence type="predicted"/>
<reference evidence="2 3" key="1">
    <citation type="submission" date="2014-07" db="EMBL/GenBank/DDBJ databases">
        <title>Genome of Chryseobacterium luteum DSM 18605.</title>
        <authorList>
            <person name="Stropko S.J."/>
            <person name="Pipes S.E."/>
            <person name="Newman J.D."/>
        </authorList>
    </citation>
    <scope>NUCLEOTIDE SEQUENCE [LARGE SCALE GENOMIC DNA]</scope>
    <source>
        <strain evidence="2 3">DSM 18605</strain>
    </source>
</reference>
<dbReference type="PANTHER" id="PTHR43581">
    <property type="entry name" value="ATP/GTP PHOSPHATASE"/>
    <property type="match status" value="1"/>
</dbReference>
<dbReference type="Pfam" id="PF13175">
    <property type="entry name" value="AAA_15"/>
    <property type="match status" value="1"/>
</dbReference>
<dbReference type="PANTHER" id="PTHR43581:SF4">
    <property type="entry name" value="ATP_GTP PHOSPHATASE"/>
    <property type="match status" value="1"/>
</dbReference>
<name>A0A085YXT4_9FLAO</name>
<dbReference type="InterPro" id="IPR027417">
    <property type="entry name" value="P-loop_NTPase"/>
</dbReference>
<evidence type="ECO:0000313" key="3">
    <source>
        <dbReference type="Proteomes" id="UP000028703"/>
    </source>
</evidence>